<evidence type="ECO:0000259" key="6">
    <source>
        <dbReference type="PROSITE" id="PS01180"/>
    </source>
</evidence>
<dbReference type="PANTHER" id="PTHR24652">
    <property type="entry name" value="LOW-DENSITY LIPOPROTEIN RECEPTOR CLASS A DOMAIN-CONTAINING PROTEIN 2"/>
    <property type="match status" value="1"/>
</dbReference>
<keyword evidence="1 2" id="KW-1015">Disulfide bond</keyword>
<dbReference type="Gene3D" id="4.10.400.10">
    <property type="entry name" value="Low-density Lipoprotein Receptor"/>
    <property type="match status" value="1"/>
</dbReference>
<feature type="transmembrane region" description="Helical" evidence="4">
    <location>
        <begin position="519"/>
        <end position="545"/>
    </location>
</feature>
<feature type="signal peptide" evidence="5">
    <location>
        <begin position="1"/>
        <end position="19"/>
    </location>
</feature>
<dbReference type="InterPro" id="IPR002172">
    <property type="entry name" value="LDrepeatLR_classA_rpt"/>
</dbReference>
<keyword evidence="4" id="KW-1133">Transmembrane helix</keyword>
<dbReference type="SUPFAM" id="SSF49854">
    <property type="entry name" value="Spermadhesin, CUB domain"/>
    <property type="match status" value="1"/>
</dbReference>
<dbReference type="SMART" id="SM00042">
    <property type="entry name" value="CUB"/>
    <property type="match status" value="1"/>
</dbReference>
<dbReference type="Proteomes" id="UP001328107">
    <property type="component" value="Unassembled WGS sequence"/>
</dbReference>
<feature type="disulfide bond" evidence="2">
    <location>
        <begin position="462"/>
        <end position="480"/>
    </location>
</feature>
<proteinExistence type="predicted"/>
<evidence type="ECO:0000256" key="1">
    <source>
        <dbReference type="ARBA" id="ARBA00023157"/>
    </source>
</evidence>
<dbReference type="InterPro" id="IPR036055">
    <property type="entry name" value="LDL_receptor-like_sf"/>
</dbReference>
<dbReference type="PROSITE" id="PS01209">
    <property type="entry name" value="LDLRA_1"/>
    <property type="match status" value="1"/>
</dbReference>
<dbReference type="InterPro" id="IPR035914">
    <property type="entry name" value="Sperma_CUB_dom_sf"/>
</dbReference>
<dbReference type="CDD" id="cd00112">
    <property type="entry name" value="LDLa"/>
    <property type="match status" value="1"/>
</dbReference>
<gene>
    <name evidence="7" type="ORF">PMAYCL1PPCAC_23402</name>
</gene>
<dbReference type="PROSITE" id="PS01180">
    <property type="entry name" value="CUB"/>
    <property type="match status" value="1"/>
</dbReference>
<dbReference type="InterPro" id="IPR023415">
    <property type="entry name" value="LDLR_class-A_CS"/>
</dbReference>
<dbReference type="PROSITE" id="PS50068">
    <property type="entry name" value="LDLRA_2"/>
    <property type="match status" value="1"/>
</dbReference>
<keyword evidence="5" id="KW-0732">Signal</keyword>
<dbReference type="InterPro" id="IPR000859">
    <property type="entry name" value="CUB_dom"/>
</dbReference>
<evidence type="ECO:0000313" key="8">
    <source>
        <dbReference type="Proteomes" id="UP001328107"/>
    </source>
</evidence>
<keyword evidence="4" id="KW-0812">Transmembrane</keyword>
<evidence type="ECO:0000313" key="7">
    <source>
        <dbReference type="EMBL" id="GMR53207.1"/>
    </source>
</evidence>
<evidence type="ECO:0000256" key="2">
    <source>
        <dbReference type="PROSITE-ProRule" id="PRU00124"/>
    </source>
</evidence>
<sequence>MGYHTHLVLLSVVLVFSEASSPTKVPIRTVPVCGQLIEEDREERSSSQSSRDHIVALPSMGDSLAVSLPSNRSDDSLRCSLFIQSCPSCLISIDLGANLSILSRDQPVPPPACLDGRMEEACFALNFVEDSSDSPSSFYRSIAIWSLLNDDETRFVSSGSSVRIVLELWAIEKEKILPNFIDNLFPLHIKILNNTEILEGFLGNSNLTTNNHIQSPRYPSAYPRDVEKTFLLQNSDANGVVRISFDDFNIDNQSELEVVDSDGSLLFSSRIHFRRPPSMESSGNTMSVHLKANGFTQEIGFRAKYEFTKEIQWSEMPSDELCDLTLDGFGGSISLDGRTDLLDKDIDCVFVVQRRNSLVGRNYDRLFLRVDEFRLHGDHLSVEVREGSFSTGDHLISLYDAQQTDELLAKQPKSGFIDSSDDPAFYIRLKGLLKSTVGFHLSYSFFYRWSGPICPGSLEFRCTNQRCIKASLHCDGIDNCGDGSDELSCDGSSSISDLTAMIGEFPVNKEPQAESDISALLALVLGICGVVVIFLVAVTVVLKIYDRRRRRGGRRVPTVDATGAALPHHTETAPSMQTVGERRFYVLPETQISVIEAPPSYDDALKHPSVPSGHSGAYSNAAFVGEPPPEISPRVDTPVPSFEEELEEIKDQPSVHTSLSVDEDDRPCSSTGSPSRSTRKRDGD</sequence>
<dbReference type="CDD" id="cd00041">
    <property type="entry name" value="CUB"/>
    <property type="match status" value="1"/>
</dbReference>
<comment type="caution">
    <text evidence="2">Lacks conserved residue(s) required for the propagation of feature annotation.</text>
</comment>
<evidence type="ECO:0000256" key="4">
    <source>
        <dbReference type="SAM" id="Phobius"/>
    </source>
</evidence>
<dbReference type="Pfam" id="PF00431">
    <property type="entry name" value="CUB"/>
    <property type="match status" value="1"/>
</dbReference>
<accession>A0AAN5CZ70</accession>
<dbReference type="SUPFAM" id="SSF57424">
    <property type="entry name" value="LDL receptor-like module"/>
    <property type="match status" value="1"/>
</dbReference>
<feature type="region of interest" description="Disordered" evidence="3">
    <location>
        <begin position="553"/>
        <end position="577"/>
    </location>
</feature>
<keyword evidence="8" id="KW-1185">Reference proteome</keyword>
<evidence type="ECO:0000256" key="3">
    <source>
        <dbReference type="SAM" id="MobiDB-lite"/>
    </source>
</evidence>
<dbReference type="Gene3D" id="2.60.120.290">
    <property type="entry name" value="Spermadhesin, CUB domain"/>
    <property type="match status" value="1"/>
</dbReference>
<reference evidence="8" key="1">
    <citation type="submission" date="2022-10" db="EMBL/GenBank/DDBJ databases">
        <title>Genome assembly of Pristionchus species.</title>
        <authorList>
            <person name="Yoshida K."/>
            <person name="Sommer R.J."/>
        </authorList>
    </citation>
    <scope>NUCLEOTIDE SEQUENCE [LARGE SCALE GENOMIC DNA]</scope>
    <source>
        <strain evidence="8">RS5460</strain>
    </source>
</reference>
<name>A0AAN5CZ70_9BILA</name>
<keyword evidence="4" id="KW-0472">Membrane</keyword>
<feature type="region of interest" description="Disordered" evidence="3">
    <location>
        <begin position="603"/>
        <end position="684"/>
    </location>
</feature>
<feature type="chain" id="PRO_5042896438" description="CUB domain-containing protein" evidence="5">
    <location>
        <begin position="20"/>
        <end position="684"/>
    </location>
</feature>
<feature type="domain" description="CUB" evidence="6">
    <location>
        <begin position="202"/>
        <end position="308"/>
    </location>
</feature>
<organism evidence="7 8">
    <name type="scientific">Pristionchus mayeri</name>
    <dbReference type="NCBI Taxonomy" id="1317129"/>
    <lineage>
        <taxon>Eukaryota</taxon>
        <taxon>Metazoa</taxon>
        <taxon>Ecdysozoa</taxon>
        <taxon>Nematoda</taxon>
        <taxon>Chromadorea</taxon>
        <taxon>Rhabditida</taxon>
        <taxon>Rhabditina</taxon>
        <taxon>Diplogasteromorpha</taxon>
        <taxon>Diplogasteroidea</taxon>
        <taxon>Neodiplogasteridae</taxon>
        <taxon>Pristionchus</taxon>
    </lineage>
</organism>
<dbReference type="EMBL" id="BTRK01000005">
    <property type="protein sequence ID" value="GMR53207.1"/>
    <property type="molecule type" value="Genomic_DNA"/>
</dbReference>
<dbReference type="SMART" id="SM00192">
    <property type="entry name" value="LDLa"/>
    <property type="match status" value="1"/>
</dbReference>
<feature type="disulfide bond" evidence="2">
    <location>
        <begin position="474"/>
        <end position="489"/>
    </location>
</feature>
<dbReference type="Pfam" id="PF00057">
    <property type="entry name" value="Ldl_recept_a"/>
    <property type="match status" value="1"/>
</dbReference>
<dbReference type="AlphaFoldDB" id="A0AAN5CZ70"/>
<protein>
    <recommendedName>
        <fullName evidence="6">CUB domain-containing protein</fullName>
    </recommendedName>
</protein>
<dbReference type="InterPro" id="IPR042333">
    <property type="entry name" value="LRAD2/Mig-13-like"/>
</dbReference>
<comment type="caution">
    <text evidence="7">The sequence shown here is derived from an EMBL/GenBank/DDBJ whole genome shotgun (WGS) entry which is preliminary data.</text>
</comment>
<evidence type="ECO:0000256" key="5">
    <source>
        <dbReference type="SAM" id="SignalP"/>
    </source>
</evidence>